<sequence>MYLNPVYITLALASAVYALPFNSYSKNSSHFQYARGLNKPIIKATITFLGAHDGPAIWRAPPDGEAFFDGRAAARKGIPALIFMRTVKAVESIVPKELLSSHELIPGFKNTFKLGQGLDVVNVEYKVYVYGVPPCEGGCRFEIDKNGIMPDTLEIELHDSESEGDIRIRFSHLFHFAGQNLHVNIGYFTSSLSQPDSLIPMRFTSVVNLVLGFATAAHAFPVVPSGTGSTLQTRASSGQFARITFLPPHDGPPRLFLDAEIQFSQKSAYGNEPGDMPEEIFHRVEKAMSSVHPDFKFVNTFREDESGHQVHQYGNIDVGLQIGTFRRQLTITREGEVAHVRNM</sequence>
<name>A0AA38P2B8_9AGAR</name>
<organism evidence="1 2">
    <name type="scientific">Lentinula raphanica</name>
    <dbReference type="NCBI Taxonomy" id="153919"/>
    <lineage>
        <taxon>Eukaryota</taxon>
        <taxon>Fungi</taxon>
        <taxon>Dikarya</taxon>
        <taxon>Basidiomycota</taxon>
        <taxon>Agaricomycotina</taxon>
        <taxon>Agaricomycetes</taxon>
        <taxon>Agaricomycetidae</taxon>
        <taxon>Agaricales</taxon>
        <taxon>Marasmiineae</taxon>
        <taxon>Omphalotaceae</taxon>
        <taxon>Lentinula</taxon>
    </lineage>
</organism>
<accession>A0AA38P2B8</accession>
<keyword evidence="2" id="KW-1185">Reference proteome</keyword>
<dbReference type="EMBL" id="MU806455">
    <property type="protein sequence ID" value="KAJ3835028.1"/>
    <property type="molecule type" value="Genomic_DNA"/>
</dbReference>
<comment type="caution">
    <text evidence="1">The sequence shown here is derived from an EMBL/GenBank/DDBJ whole genome shotgun (WGS) entry which is preliminary data.</text>
</comment>
<dbReference type="Proteomes" id="UP001163846">
    <property type="component" value="Unassembled WGS sequence"/>
</dbReference>
<evidence type="ECO:0000313" key="1">
    <source>
        <dbReference type="EMBL" id="KAJ3835028.1"/>
    </source>
</evidence>
<reference evidence="1" key="1">
    <citation type="submission" date="2022-08" db="EMBL/GenBank/DDBJ databases">
        <authorList>
            <consortium name="DOE Joint Genome Institute"/>
            <person name="Min B."/>
            <person name="Riley R."/>
            <person name="Sierra-Patev S."/>
            <person name="Naranjo-Ortiz M."/>
            <person name="Looney B."/>
            <person name="Konkel Z."/>
            <person name="Slot J.C."/>
            <person name="Sakamoto Y."/>
            <person name="Steenwyk J.L."/>
            <person name="Rokas A."/>
            <person name="Carro J."/>
            <person name="Camarero S."/>
            <person name="Ferreira P."/>
            <person name="Molpeceres G."/>
            <person name="Ruiz-Duenas F.J."/>
            <person name="Serrano A."/>
            <person name="Henrissat B."/>
            <person name="Drula E."/>
            <person name="Hughes K.W."/>
            <person name="Mata J.L."/>
            <person name="Ishikawa N.K."/>
            <person name="Vargas-Isla R."/>
            <person name="Ushijima S."/>
            <person name="Smith C.A."/>
            <person name="Ahrendt S."/>
            <person name="Andreopoulos W."/>
            <person name="He G."/>
            <person name="Labutti K."/>
            <person name="Lipzen A."/>
            <person name="Ng V."/>
            <person name="Sandor L."/>
            <person name="Barry K."/>
            <person name="Martinez A.T."/>
            <person name="Xiao Y."/>
            <person name="Gibbons J.G."/>
            <person name="Terashima K."/>
            <person name="Hibbett D.S."/>
            <person name="Grigoriev I.V."/>
        </authorList>
    </citation>
    <scope>NUCLEOTIDE SEQUENCE</scope>
    <source>
        <strain evidence="1">TFB9207</strain>
    </source>
</reference>
<protein>
    <submittedName>
        <fullName evidence="1">Uncharacterized protein</fullName>
    </submittedName>
</protein>
<gene>
    <name evidence="1" type="ORF">F5878DRAFT_664234</name>
</gene>
<evidence type="ECO:0000313" key="2">
    <source>
        <dbReference type="Proteomes" id="UP001163846"/>
    </source>
</evidence>
<dbReference type="AlphaFoldDB" id="A0AA38P2B8"/>
<proteinExistence type="predicted"/>